<name>A0A1T4YQB7_9BACT</name>
<proteinExistence type="predicted"/>
<evidence type="ECO:0000313" key="2">
    <source>
        <dbReference type="Proteomes" id="UP000190774"/>
    </source>
</evidence>
<dbReference type="Gene3D" id="1.10.10.690">
    <property type="entry name" value="YidB-like"/>
    <property type="match status" value="1"/>
</dbReference>
<dbReference type="Proteomes" id="UP000190774">
    <property type="component" value="Unassembled WGS sequence"/>
</dbReference>
<dbReference type="Pfam" id="PF20159">
    <property type="entry name" value="YidB"/>
    <property type="match status" value="1"/>
</dbReference>
<dbReference type="STRING" id="48467.SAMN02745166_03915"/>
<reference evidence="2" key="1">
    <citation type="submission" date="2017-02" db="EMBL/GenBank/DDBJ databases">
        <authorList>
            <person name="Varghese N."/>
            <person name="Submissions S."/>
        </authorList>
    </citation>
    <scope>NUCLEOTIDE SEQUENCE [LARGE SCALE GENOMIC DNA]</scope>
    <source>
        <strain evidence="2">ATCC 700200</strain>
    </source>
</reference>
<keyword evidence="2" id="KW-1185">Reference proteome</keyword>
<protein>
    <submittedName>
        <fullName evidence="1">Uncharacterized conserved protein YidB, DUF937 family</fullName>
    </submittedName>
</protein>
<dbReference type="OrthoDB" id="9795283at2"/>
<accession>A0A1T4YQB7</accession>
<gene>
    <name evidence="1" type="ORF">SAMN02745166_03915</name>
</gene>
<sequence>MGLFDTLAKQAMGGLLGGAKQADMLSGLMSEAGGLTGLKERFQQAGLGEVFASWVSTGENQPLQPSQLQGALGMDNIEQLAARVGFDVKMLLPLLSQFFPQIIDKLTPNGSIENAHPSADQLQDVLASVMKSGLGSFFGGRS</sequence>
<dbReference type="AlphaFoldDB" id="A0A1T4YQB7"/>
<dbReference type="InterPro" id="IPR045372">
    <property type="entry name" value="YidB"/>
</dbReference>
<dbReference type="InterPro" id="IPR027405">
    <property type="entry name" value="YidB-like"/>
</dbReference>
<organism evidence="1 2">
    <name type="scientific">Prosthecobacter debontii</name>
    <dbReference type="NCBI Taxonomy" id="48467"/>
    <lineage>
        <taxon>Bacteria</taxon>
        <taxon>Pseudomonadati</taxon>
        <taxon>Verrucomicrobiota</taxon>
        <taxon>Verrucomicrobiia</taxon>
        <taxon>Verrucomicrobiales</taxon>
        <taxon>Verrucomicrobiaceae</taxon>
        <taxon>Prosthecobacter</taxon>
    </lineage>
</organism>
<evidence type="ECO:0000313" key="1">
    <source>
        <dbReference type="EMBL" id="SKB03778.1"/>
    </source>
</evidence>
<dbReference type="SUPFAM" id="SSF140804">
    <property type="entry name" value="YidB-like"/>
    <property type="match status" value="1"/>
</dbReference>
<dbReference type="EMBL" id="FUYE01000015">
    <property type="protein sequence ID" value="SKB03778.1"/>
    <property type="molecule type" value="Genomic_DNA"/>
</dbReference>